<dbReference type="GO" id="GO:0005791">
    <property type="term" value="C:rough endoplasmic reticulum"/>
    <property type="evidence" value="ECO:0007669"/>
    <property type="project" value="TreeGrafter"/>
</dbReference>
<evidence type="ECO:0000256" key="12">
    <source>
        <dbReference type="ARBA" id="ARBA00023180"/>
    </source>
</evidence>
<evidence type="ECO:0000256" key="2">
    <source>
        <dbReference type="ARBA" id="ARBA00022525"/>
    </source>
</evidence>
<evidence type="ECO:0000259" key="18">
    <source>
        <dbReference type="PROSITE" id="PS50026"/>
    </source>
</evidence>
<dbReference type="PROSITE" id="PS00135">
    <property type="entry name" value="TRYPSIN_SER"/>
    <property type="match status" value="1"/>
</dbReference>
<dbReference type="PROSITE" id="PS51092">
    <property type="entry name" value="FN2_2"/>
    <property type="match status" value="1"/>
</dbReference>
<evidence type="ECO:0000259" key="20">
    <source>
        <dbReference type="PROSITE" id="PS50240"/>
    </source>
</evidence>
<gene>
    <name evidence="23" type="primary">HGFAC</name>
</gene>
<evidence type="ECO:0000256" key="4">
    <source>
        <dbReference type="ARBA" id="ARBA00022572"/>
    </source>
</evidence>
<dbReference type="PROSITE" id="PS01253">
    <property type="entry name" value="FN1_1"/>
    <property type="match status" value="1"/>
</dbReference>
<dbReference type="GO" id="GO:0031638">
    <property type="term" value="P:zymogen activation"/>
    <property type="evidence" value="ECO:0007669"/>
    <property type="project" value="TreeGrafter"/>
</dbReference>
<dbReference type="GO" id="GO:0071944">
    <property type="term" value="C:cell periphery"/>
    <property type="evidence" value="ECO:0007669"/>
    <property type="project" value="UniProtKB-ARBA"/>
</dbReference>
<keyword evidence="12" id="KW-0325">Glycoprotein</keyword>
<evidence type="ECO:0000256" key="13">
    <source>
        <dbReference type="PROSITE-ProRule" id="PRU00076"/>
    </source>
</evidence>
<evidence type="ECO:0000313" key="22">
    <source>
        <dbReference type="Proteomes" id="UP000515159"/>
    </source>
</evidence>
<dbReference type="Gene3D" id="2.40.10.10">
    <property type="entry name" value="Trypsin-like serine proteases"/>
    <property type="match status" value="1"/>
</dbReference>
<dbReference type="CDD" id="cd00062">
    <property type="entry name" value="FN2"/>
    <property type="match status" value="1"/>
</dbReference>
<feature type="domain" description="EGF-like" evidence="18">
    <location>
        <begin position="103"/>
        <end position="141"/>
    </location>
</feature>
<dbReference type="PROSITE" id="PS00022">
    <property type="entry name" value="EGF_1"/>
    <property type="match status" value="2"/>
</dbReference>
<dbReference type="GeneID" id="117363064"/>
<keyword evidence="5 16" id="KW-0645">Protease</keyword>
<dbReference type="SMART" id="SM00020">
    <property type="entry name" value="Tryp_SPc"/>
    <property type="match status" value="1"/>
</dbReference>
<dbReference type="OrthoDB" id="9925451at2759"/>
<dbReference type="AlphaFoldDB" id="A0A6P8RLF1"/>
<dbReference type="SUPFAM" id="SSF50494">
    <property type="entry name" value="Trypsin-like serine proteases"/>
    <property type="match status" value="1"/>
</dbReference>
<evidence type="ECO:0000256" key="5">
    <source>
        <dbReference type="ARBA" id="ARBA00022670"/>
    </source>
</evidence>
<evidence type="ECO:0000256" key="14">
    <source>
        <dbReference type="PROSITE-ProRule" id="PRU00121"/>
    </source>
</evidence>
<dbReference type="InterPro" id="IPR000083">
    <property type="entry name" value="Fibronectin_type1"/>
</dbReference>
<dbReference type="CTD" id="3083"/>
<dbReference type="InterPro" id="IPR009003">
    <property type="entry name" value="Peptidase_S1_PA"/>
</dbReference>
<comment type="caution">
    <text evidence="15">Lacks conserved residue(s) required for the propagation of feature annotation.</text>
</comment>
<feature type="domain" description="EGF-like" evidence="18">
    <location>
        <begin position="184"/>
        <end position="222"/>
    </location>
</feature>
<dbReference type="PROSITE" id="PS00021">
    <property type="entry name" value="KRINGLE_1"/>
    <property type="match status" value="1"/>
</dbReference>
<dbReference type="PROSITE" id="PS50026">
    <property type="entry name" value="EGF_3"/>
    <property type="match status" value="2"/>
</dbReference>
<dbReference type="FunFam" id="2.10.25.10:FF:000185">
    <property type="entry name" value="basement membrane-specific heparan sulfate proteoglycan core protein-like"/>
    <property type="match status" value="1"/>
</dbReference>
<keyword evidence="7" id="KW-0677">Repeat</keyword>
<accession>A0A6P8RLF1</accession>
<dbReference type="Pfam" id="PF00051">
    <property type="entry name" value="Kringle"/>
    <property type="match status" value="1"/>
</dbReference>
<evidence type="ECO:0000259" key="19">
    <source>
        <dbReference type="PROSITE" id="PS50070"/>
    </source>
</evidence>
<evidence type="ECO:0000256" key="6">
    <source>
        <dbReference type="ARBA" id="ARBA00022729"/>
    </source>
</evidence>
<dbReference type="InParanoid" id="A0A6P8RLF1"/>
<feature type="disulfide bond" evidence="13">
    <location>
        <begin position="212"/>
        <end position="221"/>
    </location>
</feature>
<evidence type="ECO:0000256" key="16">
    <source>
        <dbReference type="RuleBase" id="RU363034"/>
    </source>
</evidence>
<dbReference type="Gene3D" id="2.10.10.10">
    <property type="entry name" value="Fibronectin, type II, collagen-binding"/>
    <property type="match status" value="1"/>
</dbReference>
<keyword evidence="9 16" id="KW-0720">Serine protease</keyword>
<feature type="disulfide bond" evidence="13">
    <location>
        <begin position="193"/>
        <end position="210"/>
    </location>
</feature>
<protein>
    <submittedName>
        <fullName evidence="23">Hepatocyte growth factor activator</fullName>
    </submittedName>
</protein>
<dbReference type="SMART" id="SM00181">
    <property type="entry name" value="EGF"/>
    <property type="match status" value="2"/>
</dbReference>
<dbReference type="SMART" id="SM00179">
    <property type="entry name" value="EGF_CA"/>
    <property type="match status" value="1"/>
</dbReference>
<dbReference type="InterPro" id="IPR000562">
    <property type="entry name" value="FN_type2_dom"/>
</dbReference>
<dbReference type="SUPFAM" id="SSF57440">
    <property type="entry name" value="Kringle-like"/>
    <property type="match status" value="2"/>
</dbReference>
<feature type="domain" description="Kringle" evidence="19">
    <location>
        <begin position="238"/>
        <end position="311"/>
    </location>
</feature>
<feature type="disulfide bond" evidence="13">
    <location>
        <begin position="112"/>
        <end position="129"/>
    </location>
</feature>
<dbReference type="SMART" id="SM00059">
    <property type="entry name" value="FN2"/>
    <property type="match status" value="1"/>
</dbReference>
<evidence type="ECO:0000256" key="10">
    <source>
        <dbReference type="ARBA" id="ARBA00023145"/>
    </source>
</evidence>
<dbReference type="FunFam" id="2.40.10.10:FF:000061">
    <property type="entry name" value="Hepatocyte growth factor activator"/>
    <property type="match status" value="1"/>
</dbReference>
<keyword evidence="6 17" id="KW-0732">Signal</keyword>
<dbReference type="InterPro" id="IPR001881">
    <property type="entry name" value="EGF-like_Ca-bd_dom"/>
</dbReference>
<dbReference type="InterPro" id="IPR050127">
    <property type="entry name" value="Serine_Proteases_S1"/>
</dbReference>
<dbReference type="Gene3D" id="2.10.25.10">
    <property type="entry name" value="Laminin"/>
    <property type="match status" value="2"/>
</dbReference>
<keyword evidence="8 16" id="KW-0378">Hydrolase</keyword>
<keyword evidence="3 13" id="KW-0245">EGF-like domain</keyword>
<dbReference type="FunFam" id="2.40.20.10:FF:000016">
    <property type="entry name" value="Coagulation factor XII"/>
    <property type="match status" value="1"/>
</dbReference>
<dbReference type="PROSITE" id="PS00023">
    <property type="entry name" value="FN2_1"/>
    <property type="match status" value="1"/>
</dbReference>
<evidence type="ECO:0000256" key="17">
    <source>
        <dbReference type="SAM" id="SignalP"/>
    </source>
</evidence>
<feature type="domain" description="Fibronectin type-II" evidence="21">
    <location>
        <begin position="51"/>
        <end position="98"/>
    </location>
</feature>
<dbReference type="InterPro" id="IPR013806">
    <property type="entry name" value="Kringle-like"/>
</dbReference>
<dbReference type="InterPro" id="IPR001254">
    <property type="entry name" value="Trypsin_dom"/>
</dbReference>
<dbReference type="InterPro" id="IPR000001">
    <property type="entry name" value="Kringle"/>
</dbReference>
<dbReference type="GO" id="GO:0004252">
    <property type="term" value="F:serine-type endopeptidase activity"/>
    <property type="evidence" value="ECO:0007669"/>
    <property type="project" value="InterPro"/>
</dbReference>
<evidence type="ECO:0000256" key="11">
    <source>
        <dbReference type="ARBA" id="ARBA00023157"/>
    </source>
</evidence>
<dbReference type="Gene3D" id="2.40.20.10">
    <property type="entry name" value="Plasminogen Kringle 4"/>
    <property type="match status" value="1"/>
</dbReference>
<feature type="disulfide bond" evidence="13">
    <location>
        <begin position="131"/>
        <end position="140"/>
    </location>
</feature>
<name>A0A6P8RLF1_GEOSA</name>
<sequence length="596" mass="68064">MKADTYLRLALLYCFSSILATKVNKMGFHGSGSSRIHTSEHGASQNRRLTEDGRPCVFPFRYRGRMHYSCISKIFSKKTWCATTHNYDRDKEWGYCAPPISNERDPCARGHCRNGGTCLSAADWSTYHCLCPEEYTGKHCEIRKCFDVTYYTYFNTGEKWPRYYGAEPESCSCTDGEIECYYERNTECIENLCVNEGFCRMIISTGEIACACFGHYLGKYCDIDPTQTCYFANYAPEYRGTMSTTLSGHRCMHWNSDLLYHELQVNSIEDALQRGLGSHPYCRSPDEDEIPWCYIMKDHHVSWEHCNIPLCGSNHRNVDPFEDVPEMSAFALMPKPTCGKKHEKRVRGRIMGGSSALPASHPWLAAVYIGNNFCSGSLIQPCWVISAAHCFVNSPRISTVTVILGQHFFNTTTDVTQSFEIDRYIFYDRYSVFSPTNHDIVLIKLKKKDNRCAKKTQFVQPICLPELNISFPDQYMCEIAGWGHMHENKTEYAHHLQEAIVPILPDHVCRNPEIYGAEITDSMFCAGYFDCRTDACQGDSGGPLACQKDKIYYLYGIISWGDGCGRFNKPGVYTRVSNYVNWINAKIRPKPLNHTT</sequence>
<evidence type="ECO:0000313" key="23">
    <source>
        <dbReference type="RefSeq" id="XP_033806183.1"/>
    </source>
</evidence>
<proteinExistence type="predicted"/>
<dbReference type="CDD" id="cd00054">
    <property type="entry name" value="EGF_CA"/>
    <property type="match status" value="1"/>
</dbReference>
<dbReference type="InterPro" id="IPR001314">
    <property type="entry name" value="Peptidase_S1A"/>
</dbReference>
<dbReference type="InterPro" id="IPR018114">
    <property type="entry name" value="TRYPSIN_HIS"/>
</dbReference>
<dbReference type="FunFam" id="2.10.10.10:FF:000003">
    <property type="entry name" value="binder of sperm protein homolog 1"/>
    <property type="match status" value="1"/>
</dbReference>
<dbReference type="PROSITE" id="PS00134">
    <property type="entry name" value="TRYPSIN_HIS"/>
    <property type="match status" value="1"/>
</dbReference>
<dbReference type="PROSITE" id="PS50240">
    <property type="entry name" value="TRYPSIN_DOM"/>
    <property type="match status" value="1"/>
</dbReference>
<dbReference type="KEGG" id="gsh:117363064"/>
<evidence type="ECO:0000256" key="15">
    <source>
        <dbReference type="PROSITE-ProRule" id="PRU00479"/>
    </source>
</evidence>
<evidence type="ECO:0000256" key="9">
    <source>
        <dbReference type="ARBA" id="ARBA00022825"/>
    </source>
</evidence>
<dbReference type="PANTHER" id="PTHR24264:SF43">
    <property type="entry name" value="HEPATOCYTE GROWTH FACTOR ACTIVATOR"/>
    <property type="match status" value="1"/>
</dbReference>
<dbReference type="CDD" id="cd00108">
    <property type="entry name" value="KR"/>
    <property type="match status" value="1"/>
</dbReference>
<feature type="domain" description="Peptidase S1" evidence="20">
    <location>
        <begin position="350"/>
        <end position="588"/>
    </location>
</feature>
<evidence type="ECO:0000256" key="1">
    <source>
        <dbReference type="ARBA" id="ARBA00004613"/>
    </source>
</evidence>
<dbReference type="SUPFAM" id="SSF57196">
    <property type="entry name" value="EGF/Laminin"/>
    <property type="match status" value="1"/>
</dbReference>
<dbReference type="InterPro" id="IPR018056">
    <property type="entry name" value="Kringle_CS"/>
</dbReference>
<organism evidence="22 23">
    <name type="scientific">Geotrypetes seraphini</name>
    <name type="common">Gaboon caecilian</name>
    <name type="synonym">Caecilia seraphini</name>
    <dbReference type="NCBI Taxonomy" id="260995"/>
    <lineage>
        <taxon>Eukaryota</taxon>
        <taxon>Metazoa</taxon>
        <taxon>Chordata</taxon>
        <taxon>Craniata</taxon>
        <taxon>Vertebrata</taxon>
        <taxon>Euteleostomi</taxon>
        <taxon>Amphibia</taxon>
        <taxon>Gymnophiona</taxon>
        <taxon>Geotrypetes</taxon>
    </lineage>
</organism>
<dbReference type="InterPro" id="IPR033116">
    <property type="entry name" value="TRYPSIN_SER"/>
</dbReference>
<dbReference type="Proteomes" id="UP000515159">
    <property type="component" value="Chromosome 1"/>
</dbReference>
<keyword evidence="4 14" id="KW-0420">Kringle</keyword>
<dbReference type="SMART" id="SM00130">
    <property type="entry name" value="KR"/>
    <property type="match status" value="1"/>
</dbReference>
<evidence type="ECO:0000259" key="21">
    <source>
        <dbReference type="PROSITE" id="PS51092"/>
    </source>
</evidence>
<dbReference type="InterPro" id="IPR036943">
    <property type="entry name" value="FN_type2_sf"/>
</dbReference>
<evidence type="ECO:0000256" key="8">
    <source>
        <dbReference type="ARBA" id="ARBA00022801"/>
    </source>
</evidence>
<dbReference type="PRINTS" id="PR00013">
    <property type="entry name" value="FNTYPEII"/>
</dbReference>
<keyword evidence="2" id="KW-0964">Secreted</keyword>
<keyword evidence="22" id="KW-1185">Reference proteome</keyword>
<dbReference type="GO" id="GO:0005615">
    <property type="term" value="C:extracellular space"/>
    <property type="evidence" value="ECO:0007669"/>
    <property type="project" value="TreeGrafter"/>
</dbReference>
<reference evidence="23" key="1">
    <citation type="submission" date="2025-08" db="UniProtKB">
        <authorList>
            <consortium name="RefSeq"/>
        </authorList>
    </citation>
    <scope>IDENTIFICATION</scope>
</reference>
<dbReference type="CDD" id="cd00190">
    <property type="entry name" value="Tryp_SPc"/>
    <property type="match status" value="1"/>
</dbReference>
<dbReference type="Pfam" id="PF00040">
    <property type="entry name" value="fn2"/>
    <property type="match status" value="1"/>
</dbReference>
<comment type="subcellular location">
    <subcellularLocation>
        <location evidence="1">Secreted</location>
    </subcellularLocation>
</comment>
<evidence type="ECO:0000256" key="3">
    <source>
        <dbReference type="ARBA" id="ARBA00022536"/>
    </source>
</evidence>
<dbReference type="InterPro" id="IPR038178">
    <property type="entry name" value="Kringle_sf"/>
</dbReference>
<dbReference type="PROSITE" id="PS50070">
    <property type="entry name" value="KRINGLE_2"/>
    <property type="match status" value="1"/>
</dbReference>
<dbReference type="Pfam" id="PF00089">
    <property type="entry name" value="Trypsin"/>
    <property type="match status" value="1"/>
</dbReference>
<dbReference type="InterPro" id="IPR043504">
    <property type="entry name" value="Peptidase_S1_PA_chymotrypsin"/>
</dbReference>
<keyword evidence="11 13" id="KW-1015">Disulfide bond</keyword>
<feature type="chain" id="PRO_5027724338" evidence="17">
    <location>
        <begin position="21"/>
        <end position="596"/>
    </location>
</feature>
<dbReference type="GO" id="GO:0005509">
    <property type="term" value="F:calcium ion binding"/>
    <property type="evidence" value="ECO:0007669"/>
    <property type="project" value="InterPro"/>
</dbReference>
<dbReference type="PRINTS" id="PR00018">
    <property type="entry name" value="KRINGLE"/>
</dbReference>
<dbReference type="FunCoup" id="A0A6P8RLF1">
    <property type="interactions" value="305"/>
</dbReference>
<feature type="signal peptide" evidence="17">
    <location>
        <begin position="1"/>
        <end position="20"/>
    </location>
</feature>
<dbReference type="GO" id="GO:0007596">
    <property type="term" value="P:blood coagulation"/>
    <property type="evidence" value="ECO:0007669"/>
    <property type="project" value="TreeGrafter"/>
</dbReference>
<dbReference type="Pfam" id="PF00008">
    <property type="entry name" value="EGF"/>
    <property type="match status" value="1"/>
</dbReference>
<evidence type="ECO:0000256" key="7">
    <source>
        <dbReference type="ARBA" id="ARBA00022737"/>
    </source>
</evidence>
<dbReference type="RefSeq" id="XP_033806183.1">
    <property type="nucleotide sequence ID" value="XM_033950292.1"/>
</dbReference>
<keyword evidence="10" id="KW-0865">Zymogen</keyword>
<dbReference type="PRINTS" id="PR00722">
    <property type="entry name" value="CHYMOTRYPSIN"/>
</dbReference>
<dbReference type="InterPro" id="IPR000742">
    <property type="entry name" value="EGF"/>
</dbReference>
<dbReference type="PANTHER" id="PTHR24264">
    <property type="entry name" value="TRYPSIN-RELATED"/>
    <property type="match status" value="1"/>
</dbReference>